<protein>
    <submittedName>
        <fullName evidence="1">Uncharacterized protein</fullName>
    </submittedName>
</protein>
<organism evidence="1 2">
    <name type="scientific">Champsocephalus esox</name>
    <name type="common">pike icefish</name>
    <dbReference type="NCBI Taxonomy" id="159716"/>
    <lineage>
        <taxon>Eukaryota</taxon>
        <taxon>Metazoa</taxon>
        <taxon>Chordata</taxon>
        <taxon>Craniata</taxon>
        <taxon>Vertebrata</taxon>
        <taxon>Euteleostomi</taxon>
        <taxon>Actinopterygii</taxon>
        <taxon>Neopterygii</taxon>
        <taxon>Teleostei</taxon>
        <taxon>Neoteleostei</taxon>
        <taxon>Acanthomorphata</taxon>
        <taxon>Eupercaria</taxon>
        <taxon>Perciformes</taxon>
        <taxon>Notothenioidei</taxon>
        <taxon>Channichthyidae</taxon>
        <taxon>Champsocephalus</taxon>
    </lineage>
</organism>
<dbReference type="AlphaFoldDB" id="A0AAN8BGA5"/>
<evidence type="ECO:0000313" key="1">
    <source>
        <dbReference type="EMBL" id="KAK5884087.1"/>
    </source>
</evidence>
<dbReference type="Proteomes" id="UP001335648">
    <property type="component" value="Unassembled WGS sequence"/>
</dbReference>
<reference evidence="1 2" key="1">
    <citation type="journal article" date="2023" name="Mol. Biol. Evol.">
        <title>Genomics of Secondarily Temperate Adaptation in the Only Non-Antarctic Icefish.</title>
        <authorList>
            <person name="Rivera-Colon A.G."/>
            <person name="Rayamajhi N."/>
            <person name="Minhas B.F."/>
            <person name="Madrigal G."/>
            <person name="Bilyk K.T."/>
            <person name="Yoon V."/>
            <person name="Hune M."/>
            <person name="Gregory S."/>
            <person name="Cheng C.H.C."/>
            <person name="Catchen J.M."/>
        </authorList>
    </citation>
    <scope>NUCLEOTIDE SEQUENCE [LARGE SCALE GENOMIC DNA]</scope>
    <source>
        <strain evidence="1">JC2023a</strain>
    </source>
</reference>
<dbReference type="EMBL" id="JAULUE010002061">
    <property type="protein sequence ID" value="KAK5884087.1"/>
    <property type="molecule type" value="Genomic_DNA"/>
</dbReference>
<keyword evidence="2" id="KW-1185">Reference proteome</keyword>
<evidence type="ECO:0000313" key="2">
    <source>
        <dbReference type="Proteomes" id="UP001335648"/>
    </source>
</evidence>
<gene>
    <name evidence="1" type="ORF">CesoFtcFv8_020350</name>
</gene>
<sequence>MLGQFEESKKGAMKCGERDAALTLQGSLTLGRHTGRCRGSVAYACSSGGPDVRAVRSSTLKDCIDAVSVRRAAAS</sequence>
<comment type="caution">
    <text evidence="1">The sequence shown here is derived from an EMBL/GenBank/DDBJ whole genome shotgun (WGS) entry which is preliminary data.</text>
</comment>
<name>A0AAN8BGA5_9TELE</name>
<accession>A0AAN8BGA5</accession>
<proteinExistence type="predicted"/>